<reference evidence="3" key="1">
    <citation type="journal article" date="2015" name="Nat. Plants">
        <title>Genome expansion of Arabis alpina linked with retrotransposition and reduced symmetric DNA methylation.</title>
        <authorList>
            <person name="Willing E.M."/>
            <person name="Rawat V."/>
            <person name="Mandakova T."/>
            <person name="Maumus F."/>
            <person name="James G.V."/>
            <person name="Nordstroem K.J."/>
            <person name="Becker C."/>
            <person name="Warthmann N."/>
            <person name="Chica C."/>
            <person name="Szarzynska B."/>
            <person name="Zytnicki M."/>
            <person name="Albani M.C."/>
            <person name="Kiefer C."/>
            <person name="Bergonzi S."/>
            <person name="Castaings L."/>
            <person name="Mateos J.L."/>
            <person name="Berns M.C."/>
            <person name="Bujdoso N."/>
            <person name="Piofczyk T."/>
            <person name="de Lorenzo L."/>
            <person name="Barrero-Sicilia C."/>
            <person name="Mateos I."/>
            <person name="Piednoel M."/>
            <person name="Hagmann J."/>
            <person name="Chen-Min-Tao R."/>
            <person name="Iglesias-Fernandez R."/>
            <person name="Schuster S.C."/>
            <person name="Alonso-Blanco C."/>
            <person name="Roudier F."/>
            <person name="Carbonero P."/>
            <person name="Paz-Ares J."/>
            <person name="Davis S.J."/>
            <person name="Pecinka A."/>
            <person name="Quesneville H."/>
            <person name="Colot V."/>
            <person name="Lysak M.A."/>
            <person name="Weigel D."/>
            <person name="Coupland G."/>
            <person name="Schneeberger K."/>
        </authorList>
    </citation>
    <scope>NUCLEOTIDE SEQUENCE [LARGE SCALE GENOMIC DNA]</scope>
    <source>
        <strain evidence="3">cv. Pajares</strain>
    </source>
</reference>
<feature type="transmembrane region" description="Helical" evidence="1">
    <location>
        <begin position="56"/>
        <end position="80"/>
    </location>
</feature>
<protein>
    <submittedName>
        <fullName evidence="2">Uncharacterized protein</fullName>
    </submittedName>
</protein>
<evidence type="ECO:0000313" key="3">
    <source>
        <dbReference type="Proteomes" id="UP000029120"/>
    </source>
</evidence>
<evidence type="ECO:0000256" key="1">
    <source>
        <dbReference type="SAM" id="Phobius"/>
    </source>
</evidence>
<keyword evidence="1" id="KW-1133">Transmembrane helix</keyword>
<dbReference type="Gramene" id="KFK32375">
    <property type="protein sequence ID" value="KFK32375"/>
    <property type="gene ID" value="AALP_AA6G233200"/>
</dbReference>
<name>A0A087GR73_ARAAL</name>
<dbReference type="EMBL" id="CM002874">
    <property type="protein sequence ID" value="KFK32375.1"/>
    <property type="molecule type" value="Genomic_DNA"/>
</dbReference>
<accession>A0A087GR73</accession>
<feature type="transmembrane region" description="Helical" evidence="1">
    <location>
        <begin position="29"/>
        <end position="50"/>
    </location>
</feature>
<sequence>MKCEFHGAFAVVGPLTNSPSQFRFFLPGLYPRSVFLFPYATLLIMIPNYIDEQIGLGFMLRIVSTSLILMTLKLCVSVLFQRSQSKLHRPSLEEPFVHSTSHFRVIRSELMDTTANLLHCSMLMLSSTPSYLEHLKTKASYRHSRPPSSKFVHGSRASSELLLSVNKLRTSETTSHVRSPTFFIGDINVGSHSDYVRLLQAFALRIRRKLLHELFHDVEQASTLNAFIFPFIAILLFFASYSSTVRVVNHLNF</sequence>
<proteinExistence type="predicted"/>
<keyword evidence="1" id="KW-0472">Membrane</keyword>
<gene>
    <name evidence="2" type="ordered locus">AALP_Aa6g233200</name>
</gene>
<dbReference type="AlphaFoldDB" id="A0A087GR73"/>
<keyword evidence="1" id="KW-0812">Transmembrane</keyword>
<dbReference type="Proteomes" id="UP000029120">
    <property type="component" value="Chromosome 6"/>
</dbReference>
<feature type="transmembrane region" description="Helical" evidence="1">
    <location>
        <begin position="224"/>
        <end position="243"/>
    </location>
</feature>
<organism evidence="2 3">
    <name type="scientific">Arabis alpina</name>
    <name type="common">Alpine rock-cress</name>
    <dbReference type="NCBI Taxonomy" id="50452"/>
    <lineage>
        <taxon>Eukaryota</taxon>
        <taxon>Viridiplantae</taxon>
        <taxon>Streptophyta</taxon>
        <taxon>Embryophyta</taxon>
        <taxon>Tracheophyta</taxon>
        <taxon>Spermatophyta</taxon>
        <taxon>Magnoliopsida</taxon>
        <taxon>eudicotyledons</taxon>
        <taxon>Gunneridae</taxon>
        <taxon>Pentapetalae</taxon>
        <taxon>rosids</taxon>
        <taxon>malvids</taxon>
        <taxon>Brassicales</taxon>
        <taxon>Brassicaceae</taxon>
        <taxon>Arabideae</taxon>
        <taxon>Arabis</taxon>
    </lineage>
</organism>
<keyword evidence="3" id="KW-1185">Reference proteome</keyword>
<evidence type="ECO:0000313" key="2">
    <source>
        <dbReference type="EMBL" id="KFK32375.1"/>
    </source>
</evidence>